<dbReference type="OrthoDB" id="10252009at2759"/>
<dbReference type="AlphaFoldDB" id="Q5AVI8"/>
<evidence type="ECO:0000313" key="2">
    <source>
        <dbReference type="Proteomes" id="UP000000560"/>
    </source>
</evidence>
<keyword evidence="2" id="KW-1185">Reference proteome</keyword>
<dbReference type="Proteomes" id="UP000000560">
    <property type="component" value="Chromosome IV"/>
</dbReference>
<dbReference type="KEGG" id="ani:ANIA_07692"/>
<name>Q5AVI8_EMENI</name>
<dbReference type="HOGENOM" id="CLU_1454392_0_0_1"/>
<gene>
    <name evidence="1" type="ORF">ANIA_07692</name>
</gene>
<reference evidence="2" key="1">
    <citation type="journal article" date="2005" name="Nature">
        <title>Sequencing of Aspergillus nidulans and comparative analysis with A. fumigatus and A. oryzae.</title>
        <authorList>
            <person name="Galagan J.E."/>
            <person name="Calvo S.E."/>
            <person name="Cuomo C."/>
            <person name="Ma L.J."/>
            <person name="Wortman J.R."/>
            <person name="Batzoglou S."/>
            <person name="Lee S.I."/>
            <person name="Basturkmen M."/>
            <person name="Spevak C.C."/>
            <person name="Clutterbuck J."/>
            <person name="Kapitonov V."/>
            <person name="Jurka J."/>
            <person name="Scazzocchio C."/>
            <person name="Farman M."/>
            <person name="Butler J."/>
            <person name="Purcell S."/>
            <person name="Harris S."/>
            <person name="Braus G.H."/>
            <person name="Draht O."/>
            <person name="Busch S."/>
            <person name="D'Enfert C."/>
            <person name="Bouchier C."/>
            <person name="Goldman G.H."/>
            <person name="Bell-Pedersen D."/>
            <person name="Griffiths-Jones S."/>
            <person name="Doonan J.H."/>
            <person name="Yu J."/>
            <person name="Vienken K."/>
            <person name="Pain A."/>
            <person name="Freitag M."/>
            <person name="Selker E.U."/>
            <person name="Archer D.B."/>
            <person name="Penalva M.A."/>
            <person name="Oakley B.R."/>
            <person name="Momany M."/>
            <person name="Tanaka T."/>
            <person name="Kumagai T."/>
            <person name="Asai K."/>
            <person name="Machida M."/>
            <person name="Nierman W.C."/>
            <person name="Denning D.W."/>
            <person name="Caddick M."/>
            <person name="Hynes M."/>
            <person name="Paoletti M."/>
            <person name="Fischer R."/>
            <person name="Miller B."/>
            <person name="Dyer P."/>
            <person name="Sachs M.S."/>
            <person name="Osmani S.A."/>
            <person name="Birren B.W."/>
        </authorList>
    </citation>
    <scope>NUCLEOTIDE SEQUENCE [LARGE SCALE GENOMIC DNA]</scope>
    <source>
        <strain evidence="2">FGSC A4 / ATCC 38163 / CBS 112.46 / NRRL 194 / M139</strain>
    </source>
</reference>
<accession>Q5AVI8</accession>
<evidence type="ECO:0000313" key="1">
    <source>
        <dbReference type="EMBL" id="CBF79914.1"/>
    </source>
</evidence>
<dbReference type="GeneID" id="2869385"/>
<accession>C8VC52</accession>
<proteinExistence type="predicted"/>
<dbReference type="InParanoid" id="Q5AVI8"/>
<dbReference type="EMBL" id="BN001304">
    <property type="protein sequence ID" value="CBF79914.1"/>
    <property type="molecule type" value="Genomic_DNA"/>
</dbReference>
<dbReference type="RefSeq" id="XP_680961.1">
    <property type="nucleotide sequence ID" value="XM_675869.1"/>
</dbReference>
<sequence length="186" mass="20430">MSATQTRTPWPALDRIDAVPGLYISEQIFSSYPQLIARCAAPGTTAAAGVQPGLKPQYQIQRKQIELEDDPTEDLLGCLNSLGALRTGHFVLGGCDSRLYNAKPSSSVQNRPQNRPAFTATDLAEHRISVAAAGVGVLRIMIKRKAGYEQWVDVVDKIYDRADVMELVRAKEDYLRNLAEMLEGLG</sequence>
<protein>
    <submittedName>
        <fullName evidence="1">Uncharacterized protein</fullName>
    </submittedName>
</protein>
<reference evidence="2" key="2">
    <citation type="journal article" date="2009" name="Fungal Genet. Biol.">
        <title>The 2008 update of the Aspergillus nidulans genome annotation: a community effort.</title>
        <authorList>
            <person name="Wortman J.R."/>
            <person name="Gilsenan J.M."/>
            <person name="Joardar V."/>
            <person name="Deegan J."/>
            <person name="Clutterbuck J."/>
            <person name="Andersen M.R."/>
            <person name="Archer D."/>
            <person name="Bencina M."/>
            <person name="Braus G."/>
            <person name="Coutinho P."/>
            <person name="von Dohren H."/>
            <person name="Doonan J."/>
            <person name="Driessen A.J."/>
            <person name="Durek P."/>
            <person name="Espeso E."/>
            <person name="Fekete E."/>
            <person name="Flipphi M."/>
            <person name="Estrada C.G."/>
            <person name="Geysens S."/>
            <person name="Goldman G."/>
            <person name="de Groot P.W."/>
            <person name="Hansen K."/>
            <person name="Harris S.D."/>
            <person name="Heinekamp T."/>
            <person name="Helmstaedt K."/>
            <person name="Henrissat B."/>
            <person name="Hofmann G."/>
            <person name="Homan T."/>
            <person name="Horio T."/>
            <person name="Horiuchi H."/>
            <person name="James S."/>
            <person name="Jones M."/>
            <person name="Karaffa L."/>
            <person name="Karanyi Z."/>
            <person name="Kato M."/>
            <person name="Keller N."/>
            <person name="Kelly D.E."/>
            <person name="Kiel J.A."/>
            <person name="Kim J.M."/>
            <person name="van der Klei I.J."/>
            <person name="Klis F.M."/>
            <person name="Kovalchuk A."/>
            <person name="Krasevec N."/>
            <person name="Kubicek C.P."/>
            <person name="Liu B."/>
            <person name="Maccabe A."/>
            <person name="Meyer V."/>
            <person name="Mirabito P."/>
            <person name="Miskei M."/>
            <person name="Mos M."/>
            <person name="Mullins J."/>
            <person name="Nelson D.R."/>
            <person name="Nielsen J."/>
            <person name="Oakley B.R."/>
            <person name="Osmani S.A."/>
            <person name="Pakula T."/>
            <person name="Paszewski A."/>
            <person name="Paulsen I."/>
            <person name="Pilsyk S."/>
            <person name="Pocsi I."/>
            <person name="Punt P.J."/>
            <person name="Ram A.F."/>
            <person name="Ren Q."/>
            <person name="Robellet X."/>
            <person name="Robson G."/>
            <person name="Seiboth B."/>
            <person name="van Solingen P."/>
            <person name="Specht T."/>
            <person name="Sun J."/>
            <person name="Taheri-Talesh N."/>
            <person name="Takeshita N."/>
            <person name="Ussery D."/>
            <person name="vanKuyk P.A."/>
            <person name="Visser H."/>
            <person name="van de Vondervoort P.J."/>
            <person name="de Vries R.P."/>
            <person name="Walton J."/>
            <person name="Xiang X."/>
            <person name="Xiong Y."/>
            <person name="Zeng A.P."/>
            <person name="Brandt B.W."/>
            <person name="Cornell M.J."/>
            <person name="van den Hondel C.A."/>
            <person name="Visser J."/>
            <person name="Oliver S.G."/>
            <person name="Turner G."/>
        </authorList>
    </citation>
    <scope>GENOME REANNOTATION</scope>
    <source>
        <strain evidence="2">FGSC A4 / ATCC 38163 / CBS 112.46 / NRRL 194 / M139</strain>
    </source>
</reference>
<dbReference type="VEuPathDB" id="FungiDB:AN7692"/>
<organism evidence="1 2">
    <name type="scientific">Emericella nidulans (strain FGSC A4 / ATCC 38163 / CBS 112.46 / NRRL 194 / M139)</name>
    <name type="common">Aspergillus nidulans</name>
    <dbReference type="NCBI Taxonomy" id="227321"/>
    <lineage>
        <taxon>Eukaryota</taxon>
        <taxon>Fungi</taxon>
        <taxon>Dikarya</taxon>
        <taxon>Ascomycota</taxon>
        <taxon>Pezizomycotina</taxon>
        <taxon>Eurotiomycetes</taxon>
        <taxon>Eurotiomycetidae</taxon>
        <taxon>Eurotiales</taxon>
        <taxon>Aspergillaceae</taxon>
        <taxon>Aspergillus</taxon>
        <taxon>Aspergillus subgen. Nidulantes</taxon>
    </lineage>
</organism>